<sequence>MTERIESIEDLQDKLSGRQVAMVTTRDEHGHLSSRPVTLQRIDDDGALWFLVNRHASWVTPSDGSPVNASFTGERGLWVSCSGRLSLDGSKERLDGMLDEMSETFFEEDGEPIAMRIEARQIEWWSAPNAAVQVLDLVRAKVSDSAPKAGESGTLNVG</sequence>
<dbReference type="AlphaFoldDB" id="R4YYF0"/>
<dbReference type="Gene3D" id="2.30.110.10">
    <property type="entry name" value="Electron Transport, Fmn-binding Protein, Chain A"/>
    <property type="match status" value="1"/>
</dbReference>
<dbReference type="PANTHER" id="PTHR34818">
    <property type="entry name" value="PROTEIN BLI-3"/>
    <property type="match status" value="1"/>
</dbReference>
<organism evidence="2 3">
    <name type="scientific">Candidatus Neomicrothrix parvicella RN1</name>
    <dbReference type="NCBI Taxonomy" id="1229780"/>
    <lineage>
        <taxon>Bacteria</taxon>
        <taxon>Bacillati</taxon>
        <taxon>Actinomycetota</taxon>
        <taxon>Acidimicrobiia</taxon>
        <taxon>Acidimicrobiales</taxon>
        <taxon>Microthrixaceae</taxon>
        <taxon>Candidatus Neomicrothrix</taxon>
    </lineage>
</organism>
<dbReference type="InterPro" id="IPR052917">
    <property type="entry name" value="Stress-Dev_Protein"/>
</dbReference>
<dbReference type="eggNOG" id="COG3871">
    <property type="taxonomic scope" value="Bacteria"/>
</dbReference>
<evidence type="ECO:0000259" key="1">
    <source>
        <dbReference type="Pfam" id="PF16242"/>
    </source>
</evidence>
<dbReference type="Pfam" id="PF16242">
    <property type="entry name" value="Pyrid_ox_like"/>
    <property type="match status" value="1"/>
</dbReference>
<accession>R4YYF0</accession>
<dbReference type="HOGENOM" id="CLU_091428_1_1_11"/>
<evidence type="ECO:0000313" key="2">
    <source>
        <dbReference type="EMBL" id="CCM63604.1"/>
    </source>
</evidence>
<proteinExistence type="predicted"/>
<name>R4YYF0_9ACTN</name>
<protein>
    <recommendedName>
        <fullName evidence="1">General stress protein FMN-binding split barrel domain-containing protein</fullName>
    </recommendedName>
</protein>
<evidence type="ECO:0000313" key="3">
    <source>
        <dbReference type="Proteomes" id="UP000018291"/>
    </source>
</evidence>
<dbReference type="PANTHER" id="PTHR34818:SF1">
    <property type="entry name" value="PROTEIN BLI-3"/>
    <property type="match status" value="1"/>
</dbReference>
<dbReference type="InterPro" id="IPR012349">
    <property type="entry name" value="Split_barrel_FMN-bd"/>
</dbReference>
<dbReference type="InterPro" id="IPR038725">
    <property type="entry name" value="YdaG_split_barrel_FMN-bd"/>
</dbReference>
<dbReference type="STRING" id="1229780.BN381_250097"/>
<reference evidence="2 3" key="1">
    <citation type="journal article" date="2013" name="ISME J.">
        <title>Metabolic model for the filamentous 'Candidatus Microthrix parvicella' based on genomic and metagenomic analyses.</title>
        <authorList>
            <person name="Jon McIlroy S."/>
            <person name="Kristiansen R."/>
            <person name="Albertsen M."/>
            <person name="Michael Karst S."/>
            <person name="Rossetti S."/>
            <person name="Lund Nielsen J."/>
            <person name="Tandoi V."/>
            <person name="James Seviour R."/>
            <person name="Nielsen P.H."/>
        </authorList>
    </citation>
    <scope>NUCLEOTIDE SEQUENCE [LARGE SCALE GENOMIC DNA]</scope>
    <source>
        <strain evidence="2 3">RN1</strain>
    </source>
</reference>
<feature type="domain" description="General stress protein FMN-binding split barrel" evidence="1">
    <location>
        <begin position="7"/>
        <end position="146"/>
    </location>
</feature>
<gene>
    <name evidence="2" type="ORF">BN381_250097</name>
</gene>
<keyword evidence="3" id="KW-1185">Reference proteome</keyword>
<dbReference type="RefSeq" id="WP_012226393.1">
    <property type="nucleotide sequence ID" value="NZ_HG422565.1"/>
</dbReference>
<dbReference type="Proteomes" id="UP000018291">
    <property type="component" value="Unassembled WGS sequence"/>
</dbReference>
<dbReference type="SUPFAM" id="SSF50475">
    <property type="entry name" value="FMN-binding split barrel"/>
    <property type="match status" value="1"/>
</dbReference>
<comment type="caution">
    <text evidence="2">The sequence shown here is derived from an EMBL/GenBank/DDBJ whole genome shotgun (WGS) entry which is preliminary data.</text>
</comment>
<dbReference type="EMBL" id="CANL01000018">
    <property type="protein sequence ID" value="CCM63604.1"/>
    <property type="molecule type" value="Genomic_DNA"/>
</dbReference>